<dbReference type="Proteomes" id="UP000240883">
    <property type="component" value="Unassembled WGS sequence"/>
</dbReference>
<sequence length="160" mass="17730">MCAHIHARMHTYASCSSYVWLGNGMAWREGMDGWIDDPWNACTHARTHWQSRAGQSQSALYTKLENGKIVPRVKECEKEKSARDVFPSILRAVWYGMVAPRGAAHGDDGRDVGSATDATDGRGRREGYLTYLPTFLPTRDGSVRGVLFCFPKACVGCVCV</sequence>
<protein>
    <submittedName>
        <fullName evidence="1">Uncharacterized protein</fullName>
    </submittedName>
</protein>
<organism evidence="1 2">
    <name type="scientific">Corynespora cassiicola Philippines</name>
    <dbReference type="NCBI Taxonomy" id="1448308"/>
    <lineage>
        <taxon>Eukaryota</taxon>
        <taxon>Fungi</taxon>
        <taxon>Dikarya</taxon>
        <taxon>Ascomycota</taxon>
        <taxon>Pezizomycotina</taxon>
        <taxon>Dothideomycetes</taxon>
        <taxon>Pleosporomycetidae</taxon>
        <taxon>Pleosporales</taxon>
        <taxon>Corynesporascaceae</taxon>
        <taxon>Corynespora</taxon>
    </lineage>
</organism>
<proteinExistence type="predicted"/>
<evidence type="ECO:0000313" key="1">
    <source>
        <dbReference type="EMBL" id="PSN62176.1"/>
    </source>
</evidence>
<accession>A0A2T2NAB5</accession>
<dbReference type="AlphaFoldDB" id="A0A2T2NAB5"/>
<reference evidence="1 2" key="1">
    <citation type="journal article" date="2018" name="Front. Microbiol.">
        <title>Genome-Wide Analysis of Corynespora cassiicola Leaf Fall Disease Putative Effectors.</title>
        <authorList>
            <person name="Lopez D."/>
            <person name="Ribeiro S."/>
            <person name="Label P."/>
            <person name="Fumanal B."/>
            <person name="Venisse J.S."/>
            <person name="Kohler A."/>
            <person name="de Oliveira R.R."/>
            <person name="Labutti K."/>
            <person name="Lipzen A."/>
            <person name="Lail K."/>
            <person name="Bauer D."/>
            <person name="Ohm R.A."/>
            <person name="Barry K.W."/>
            <person name="Spatafora J."/>
            <person name="Grigoriev I.V."/>
            <person name="Martin F.M."/>
            <person name="Pujade-Renaud V."/>
        </authorList>
    </citation>
    <scope>NUCLEOTIDE SEQUENCE [LARGE SCALE GENOMIC DNA]</scope>
    <source>
        <strain evidence="1 2">Philippines</strain>
    </source>
</reference>
<evidence type="ECO:0000313" key="2">
    <source>
        <dbReference type="Proteomes" id="UP000240883"/>
    </source>
</evidence>
<name>A0A2T2NAB5_CORCC</name>
<dbReference type="EMBL" id="KZ678142">
    <property type="protein sequence ID" value="PSN62176.1"/>
    <property type="molecule type" value="Genomic_DNA"/>
</dbReference>
<keyword evidence="2" id="KW-1185">Reference proteome</keyword>
<gene>
    <name evidence="1" type="ORF">BS50DRAFT_139338</name>
</gene>